<sequence length="165" mass="18806">YCSKDVFEAWFEQFLTPILEPCQIVILDESAFCKSNKINSLAEKRVEPSLKAVFIEYGKNKHGYFNIPEKQKEAFFESYSGGDSTEEDVISVNQKMLVKLTKEERGSKGAAFTTYITLVGKSRKEIEQDYNYLSSLWQIQENVSSVDILSNDVEVIISGKEAFET</sequence>
<evidence type="ECO:0000256" key="1">
    <source>
        <dbReference type="ARBA" id="ARBA00022722"/>
    </source>
</evidence>
<keyword evidence="1" id="KW-0540">Nuclease</keyword>
<feature type="non-terminal residue" evidence="2">
    <location>
        <position position="1"/>
    </location>
</feature>
<dbReference type="GO" id="GO:0003723">
    <property type="term" value="F:RNA binding"/>
    <property type="evidence" value="ECO:0007669"/>
    <property type="project" value="InterPro"/>
</dbReference>
<dbReference type="PANTHER" id="PTHR30001:SF1">
    <property type="entry name" value="RIBONUCLEASE E_G-LIKE PROTEIN, CHLOROPLASTIC"/>
    <property type="match status" value="1"/>
</dbReference>
<dbReference type="InterPro" id="IPR012340">
    <property type="entry name" value="NA-bd_OB-fold"/>
</dbReference>
<dbReference type="SUPFAM" id="SSF50249">
    <property type="entry name" value="Nucleic acid-binding proteins"/>
    <property type="match status" value="1"/>
</dbReference>
<keyword evidence="1" id="KW-0378">Hydrolase</keyword>
<dbReference type="InterPro" id="IPR004659">
    <property type="entry name" value="RNase_E/G"/>
</dbReference>
<dbReference type="GO" id="GO:0006364">
    <property type="term" value="P:rRNA processing"/>
    <property type="evidence" value="ECO:0007669"/>
    <property type="project" value="TreeGrafter"/>
</dbReference>
<dbReference type="PANTHER" id="PTHR30001">
    <property type="entry name" value="RIBONUCLEASE"/>
    <property type="match status" value="1"/>
</dbReference>
<feature type="non-terminal residue" evidence="2">
    <location>
        <position position="165"/>
    </location>
</feature>
<organism evidence="2 3">
    <name type="scientific">Dictyocaulus viviparus</name>
    <name type="common">Bovine lungworm</name>
    <dbReference type="NCBI Taxonomy" id="29172"/>
    <lineage>
        <taxon>Eukaryota</taxon>
        <taxon>Metazoa</taxon>
        <taxon>Ecdysozoa</taxon>
        <taxon>Nematoda</taxon>
        <taxon>Chromadorea</taxon>
        <taxon>Rhabditida</taxon>
        <taxon>Rhabditina</taxon>
        <taxon>Rhabditomorpha</taxon>
        <taxon>Strongyloidea</taxon>
        <taxon>Metastrongylidae</taxon>
        <taxon>Dictyocaulus</taxon>
    </lineage>
</organism>
<reference evidence="2 3" key="1">
    <citation type="submission" date="2013-11" db="EMBL/GenBank/DDBJ databases">
        <title>Draft genome of the bovine lungworm Dictyocaulus viviparus.</title>
        <authorList>
            <person name="Mitreva M."/>
        </authorList>
    </citation>
    <scope>NUCLEOTIDE SEQUENCE [LARGE SCALE GENOMIC DNA]</scope>
    <source>
        <strain evidence="2 3">HannoverDv2000</strain>
    </source>
</reference>
<proteinExistence type="predicted"/>
<dbReference type="OrthoDB" id="448100at2759"/>
<dbReference type="GO" id="GO:0004540">
    <property type="term" value="F:RNA nuclease activity"/>
    <property type="evidence" value="ECO:0007669"/>
    <property type="project" value="InterPro"/>
</dbReference>
<evidence type="ECO:0000313" key="2">
    <source>
        <dbReference type="EMBL" id="KJH39934.1"/>
    </source>
</evidence>
<accession>A0A0D8X8G6</accession>
<evidence type="ECO:0000313" key="3">
    <source>
        <dbReference type="Proteomes" id="UP000053766"/>
    </source>
</evidence>
<keyword evidence="3" id="KW-1185">Reference proteome</keyword>
<dbReference type="AlphaFoldDB" id="A0A0D8X8G6"/>
<gene>
    <name evidence="2" type="ORF">DICVIV_14159</name>
</gene>
<protein>
    <submittedName>
        <fullName evidence="2">Uncharacterized protein</fullName>
    </submittedName>
</protein>
<dbReference type="Proteomes" id="UP000053766">
    <property type="component" value="Unassembled WGS sequence"/>
</dbReference>
<dbReference type="GO" id="GO:0005737">
    <property type="term" value="C:cytoplasm"/>
    <property type="evidence" value="ECO:0007669"/>
    <property type="project" value="TreeGrafter"/>
</dbReference>
<name>A0A0D8X8G6_DICVI</name>
<dbReference type="EMBL" id="KN719113">
    <property type="protein sequence ID" value="KJH39934.1"/>
    <property type="molecule type" value="Genomic_DNA"/>
</dbReference>
<reference evidence="3" key="2">
    <citation type="journal article" date="2016" name="Sci. Rep.">
        <title>Dictyocaulus viviparus genome, variome and transcriptome elucidate lungworm biology and support future intervention.</title>
        <authorList>
            <person name="McNulty S.N."/>
            <person name="Strube C."/>
            <person name="Rosa B.A."/>
            <person name="Martin J.C."/>
            <person name="Tyagi R."/>
            <person name="Choi Y.J."/>
            <person name="Wang Q."/>
            <person name="Hallsworth Pepin K."/>
            <person name="Zhang X."/>
            <person name="Ozersky P."/>
            <person name="Wilson R.K."/>
            <person name="Sternberg P.W."/>
            <person name="Gasser R.B."/>
            <person name="Mitreva M."/>
        </authorList>
    </citation>
    <scope>NUCLEOTIDE SEQUENCE [LARGE SCALE GENOMIC DNA]</scope>
    <source>
        <strain evidence="3">HannoverDv2000</strain>
    </source>
</reference>
<dbReference type="Gene3D" id="2.40.50.140">
    <property type="entry name" value="Nucleic acid-binding proteins"/>
    <property type="match status" value="1"/>
</dbReference>